<sequence>MPKSRKNLSVEDRFLYQQEHVLLRAQERYGVTITPLDYAELNTAIRAQDSRVTYRVKDKQGFPVYEVLHLDTVWLMTELLRSAVKDKHATKLEPRAFFVAWRGVLTLAFAGFPASLAALKVDLDALGFLAPENSGSKWPKMSLACLKDDAKPLTADQLANLSQLCSQMSTNLALLANDFQVSSISYTHFACRSLEKLVFRADIALSKTSNTDNETDELASADNYKISEDQIHAVDNVLSEYETDKDGYLLQVQKAGNRESLVYFLLNIIRLSSIIPRHYRSMHVESTLVVFFGNNPEVTMILEEFKRAVDFLLPDYYAWFHKDALHCTIRAL</sequence>
<gene>
    <name evidence="1" type="ORF">HK100_004731</name>
</gene>
<accession>A0AAD5T763</accession>
<evidence type="ECO:0000313" key="1">
    <source>
        <dbReference type="EMBL" id="KAJ3133047.1"/>
    </source>
</evidence>
<reference evidence="1" key="1">
    <citation type="submission" date="2020-05" db="EMBL/GenBank/DDBJ databases">
        <title>Phylogenomic resolution of chytrid fungi.</title>
        <authorList>
            <person name="Stajich J.E."/>
            <person name="Amses K."/>
            <person name="Simmons R."/>
            <person name="Seto K."/>
            <person name="Myers J."/>
            <person name="Bonds A."/>
            <person name="Quandt C.A."/>
            <person name="Barry K."/>
            <person name="Liu P."/>
            <person name="Grigoriev I."/>
            <person name="Longcore J.E."/>
            <person name="James T.Y."/>
        </authorList>
    </citation>
    <scope>NUCLEOTIDE SEQUENCE</scope>
    <source>
        <strain evidence="1">JEL0513</strain>
    </source>
</reference>
<proteinExistence type="predicted"/>
<protein>
    <submittedName>
        <fullName evidence="1">Uncharacterized protein</fullName>
    </submittedName>
</protein>
<dbReference type="Proteomes" id="UP001211907">
    <property type="component" value="Unassembled WGS sequence"/>
</dbReference>
<evidence type="ECO:0000313" key="2">
    <source>
        <dbReference type="Proteomes" id="UP001211907"/>
    </source>
</evidence>
<name>A0AAD5T763_9FUNG</name>
<dbReference type="AlphaFoldDB" id="A0AAD5T763"/>
<organism evidence="1 2">
    <name type="scientific">Physocladia obscura</name>
    <dbReference type="NCBI Taxonomy" id="109957"/>
    <lineage>
        <taxon>Eukaryota</taxon>
        <taxon>Fungi</taxon>
        <taxon>Fungi incertae sedis</taxon>
        <taxon>Chytridiomycota</taxon>
        <taxon>Chytridiomycota incertae sedis</taxon>
        <taxon>Chytridiomycetes</taxon>
        <taxon>Chytridiales</taxon>
        <taxon>Chytriomycetaceae</taxon>
        <taxon>Physocladia</taxon>
    </lineage>
</organism>
<comment type="caution">
    <text evidence="1">The sequence shown here is derived from an EMBL/GenBank/DDBJ whole genome shotgun (WGS) entry which is preliminary data.</text>
</comment>
<keyword evidence="2" id="KW-1185">Reference proteome</keyword>
<dbReference type="EMBL" id="JADGJH010000229">
    <property type="protein sequence ID" value="KAJ3133047.1"/>
    <property type="molecule type" value="Genomic_DNA"/>
</dbReference>